<feature type="domain" description="H-type lectin" evidence="2">
    <location>
        <begin position="269"/>
        <end position="327"/>
    </location>
</feature>
<dbReference type="VEuPathDB" id="VectorBase:BGLAX_029458"/>
<feature type="signal peptide" evidence="1">
    <location>
        <begin position="1"/>
        <end position="21"/>
    </location>
</feature>
<dbReference type="InterPro" id="IPR037221">
    <property type="entry name" value="H-type_lectin_dom_sf"/>
</dbReference>
<dbReference type="Gene3D" id="2.60.40.2080">
    <property type="match status" value="1"/>
</dbReference>
<gene>
    <name evidence="3" type="primary">106080255</name>
</gene>
<dbReference type="SUPFAM" id="SSF141086">
    <property type="entry name" value="Agglutinin HPA-like"/>
    <property type="match status" value="1"/>
</dbReference>
<dbReference type="GO" id="GO:0007155">
    <property type="term" value="P:cell adhesion"/>
    <property type="evidence" value="ECO:0007669"/>
    <property type="project" value="InterPro"/>
</dbReference>
<evidence type="ECO:0000256" key="1">
    <source>
        <dbReference type="SAM" id="SignalP"/>
    </source>
</evidence>
<evidence type="ECO:0000313" key="4">
    <source>
        <dbReference type="Proteomes" id="UP000076420"/>
    </source>
</evidence>
<reference evidence="3" key="1">
    <citation type="submission" date="2020-05" db="UniProtKB">
        <authorList>
            <consortium name="EnsemblMetazoa"/>
        </authorList>
    </citation>
    <scope>IDENTIFICATION</scope>
    <source>
        <strain evidence="3">BB02</strain>
    </source>
</reference>
<dbReference type="InterPro" id="IPR019019">
    <property type="entry name" value="H-type_lectin_domain"/>
</dbReference>
<evidence type="ECO:0000259" key="2">
    <source>
        <dbReference type="Pfam" id="PF09458"/>
    </source>
</evidence>
<feature type="chain" id="PRO_5013130053" description="H-type lectin domain-containing protein" evidence="1">
    <location>
        <begin position="22"/>
        <end position="329"/>
    </location>
</feature>
<name>A0A2C9LD69_BIOGL</name>
<evidence type="ECO:0000313" key="3">
    <source>
        <dbReference type="EnsemblMetazoa" id="BGLB029661-PA"/>
    </source>
</evidence>
<organism evidence="3 4">
    <name type="scientific">Biomphalaria glabrata</name>
    <name type="common">Bloodfluke planorb</name>
    <name type="synonym">Freshwater snail</name>
    <dbReference type="NCBI Taxonomy" id="6526"/>
    <lineage>
        <taxon>Eukaryota</taxon>
        <taxon>Metazoa</taxon>
        <taxon>Spiralia</taxon>
        <taxon>Lophotrochozoa</taxon>
        <taxon>Mollusca</taxon>
        <taxon>Gastropoda</taxon>
        <taxon>Heterobranchia</taxon>
        <taxon>Euthyneura</taxon>
        <taxon>Panpulmonata</taxon>
        <taxon>Hygrophila</taxon>
        <taxon>Lymnaeoidea</taxon>
        <taxon>Planorbidae</taxon>
        <taxon>Biomphalaria</taxon>
    </lineage>
</organism>
<keyword evidence="1" id="KW-0732">Signal</keyword>
<dbReference type="GO" id="GO:0030246">
    <property type="term" value="F:carbohydrate binding"/>
    <property type="evidence" value="ECO:0007669"/>
    <property type="project" value="InterPro"/>
</dbReference>
<dbReference type="OrthoDB" id="6099675at2759"/>
<dbReference type="AlphaFoldDB" id="A0A2C9LD69"/>
<dbReference type="RefSeq" id="XP_013097052.2">
    <property type="nucleotide sequence ID" value="XM_013241598.2"/>
</dbReference>
<accession>A0A2C9LD69</accession>
<dbReference type="Pfam" id="PF09458">
    <property type="entry name" value="H_lectin"/>
    <property type="match status" value="1"/>
</dbReference>
<protein>
    <recommendedName>
        <fullName evidence="2">H-type lectin domain-containing protein</fullName>
    </recommendedName>
</protein>
<proteinExistence type="predicted"/>
<dbReference type="Proteomes" id="UP000076420">
    <property type="component" value="Unassembled WGS sequence"/>
</dbReference>
<dbReference type="EnsemblMetazoa" id="BGLB029661-RA">
    <property type="protein sequence ID" value="BGLB029661-PA"/>
    <property type="gene ID" value="BGLB029661"/>
</dbReference>
<dbReference type="KEGG" id="bgt:106080255"/>
<sequence>MADFSLLFVLTLSVAVPRGNGELATLKFEAQPGTIHPILTKELELRCSVHNSNWKFEKSTTTTSFLQYFTTKQPLWNDTAKSNDTSNVQSSNSQDQAEFSRLLSLVVTKVNNESGENETIASVTGCDTPVIENRFVNTLQVVGSTEGSPVFGEQGYLTLTWDSPVEKDAGYFICEAYALNSNKHPVSLSASLQINALQPQISDLVSYISTNDKYILDMKAKVTEVYEENQKLREQARELAFQNDYILNRLDQLRGQNSQNGRFQCSYSTYIDFNPPFNSTPRVILSLASFSVSYSYSYSVSLQSVSNTSFSVFCSNPSGSTQVDWFATD</sequence>
<dbReference type="VEuPathDB" id="VectorBase:BGLB029661"/>